<proteinExistence type="predicted"/>
<accession>A0A5B0V902</accession>
<comment type="caution">
    <text evidence="2">The sequence shown here is derived from an EMBL/GenBank/DDBJ whole genome shotgun (WGS) entry which is preliminary data.</text>
</comment>
<dbReference type="Pfam" id="PF12728">
    <property type="entry name" value="HTH_17"/>
    <property type="match status" value="1"/>
</dbReference>
<organism evidence="2 3">
    <name type="scientific">Marinobacter salinexigens</name>
    <dbReference type="NCBI Taxonomy" id="2919747"/>
    <lineage>
        <taxon>Bacteria</taxon>
        <taxon>Pseudomonadati</taxon>
        <taxon>Pseudomonadota</taxon>
        <taxon>Gammaproteobacteria</taxon>
        <taxon>Pseudomonadales</taxon>
        <taxon>Marinobacteraceae</taxon>
        <taxon>Marinobacter</taxon>
    </lineage>
</organism>
<evidence type="ECO:0000313" key="2">
    <source>
        <dbReference type="EMBL" id="KAA1171057.1"/>
    </source>
</evidence>
<evidence type="ECO:0000313" key="3">
    <source>
        <dbReference type="Proteomes" id="UP000323161"/>
    </source>
</evidence>
<protein>
    <submittedName>
        <fullName evidence="2">Helix-turn-helix domain-containing protein</fullName>
    </submittedName>
</protein>
<keyword evidence="3" id="KW-1185">Reference proteome</keyword>
<evidence type="ECO:0000259" key="1">
    <source>
        <dbReference type="Pfam" id="PF12728"/>
    </source>
</evidence>
<name>A0A5B0V902_9GAMM</name>
<gene>
    <name evidence="2" type="ORF">FWJ25_17800</name>
</gene>
<sequence length="64" mass="7359">MPRLWDQKTLAAYLGKSTAWCERARWAGEGPRFIKLGRHVRYRAEDVLEWIDSHASAQNMEGAA</sequence>
<dbReference type="InterPro" id="IPR041657">
    <property type="entry name" value="HTH_17"/>
</dbReference>
<reference evidence="2 3" key="1">
    <citation type="submission" date="2019-08" db="EMBL/GenBank/DDBJ databases">
        <title>Marinobacter ZYF650 sp. nov., a marine bacterium isolated from seawater of the Mariana trench.</title>
        <authorList>
            <person name="Ahmad W."/>
        </authorList>
    </citation>
    <scope>NUCLEOTIDE SEQUENCE [LARGE SCALE GENOMIC DNA]</scope>
    <source>
        <strain evidence="2 3">ZYF650</strain>
    </source>
</reference>
<dbReference type="EMBL" id="VTUU01000013">
    <property type="protein sequence ID" value="KAA1171057.1"/>
    <property type="molecule type" value="Genomic_DNA"/>
</dbReference>
<feature type="domain" description="Helix-turn-helix" evidence="1">
    <location>
        <begin position="10"/>
        <end position="54"/>
    </location>
</feature>
<dbReference type="AlphaFoldDB" id="A0A5B0V902"/>
<dbReference type="Proteomes" id="UP000323161">
    <property type="component" value="Unassembled WGS sequence"/>
</dbReference>